<dbReference type="PIRSF" id="PIRSF016516">
    <property type="entry name" value="Allantoicase"/>
    <property type="match status" value="1"/>
</dbReference>
<dbReference type="InterPro" id="IPR008979">
    <property type="entry name" value="Galactose-bd-like_sf"/>
</dbReference>
<dbReference type="InterPro" id="IPR005164">
    <property type="entry name" value="Allantoicase"/>
</dbReference>
<dbReference type="GO" id="GO:0004037">
    <property type="term" value="F:allantoicase activity"/>
    <property type="evidence" value="ECO:0007669"/>
    <property type="project" value="UniProtKB-UniRule"/>
</dbReference>
<comment type="caution">
    <text evidence="4">The sequence shown here is derived from an EMBL/GenBank/DDBJ whole genome shotgun (WGS) entry which is preliminary data.</text>
</comment>
<dbReference type="EC" id="3.5.3.4" evidence="2"/>
<dbReference type="SUPFAM" id="SSF49785">
    <property type="entry name" value="Galactose-binding domain-like"/>
    <property type="match status" value="2"/>
</dbReference>
<keyword evidence="2" id="KW-0378">Hydrolase</keyword>
<comment type="similarity">
    <text evidence="1 2">Belongs to the allantoicase family.</text>
</comment>
<dbReference type="Gene3D" id="2.60.120.260">
    <property type="entry name" value="Galactose-binding domain-like"/>
    <property type="match status" value="2"/>
</dbReference>
<keyword evidence="5" id="KW-1185">Reference proteome</keyword>
<dbReference type="RefSeq" id="WP_094853265.1">
    <property type="nucleotide sequence ID" value="NZ_NEVM01000002.1"/>
</dbReference>
<sequence>MVASGSNDKILIRERAGVPQAYAAYEQTHVNLADERLGAKVVAASDEWYAPAQRLLDPAQPNYYYHDDEGMRYVDGWETSRRRAAGHEWCVIGLGRPGELAAVGIDTRFFTGNYPLAVSIEGCALDGGAPLEEAVWRPLLPITPAAGDTPALHPLERTGRITHIRLNMHPDGGMARLRVFGKIDGDGTLAQGELADLAALENGACVLGCSDSHFGSVNALIAPGPSVAWGKGWESRRKRTPGHDWAVIALATPGRIEQALVDTKYYTGNFPAGFSLQGACAADVPPALILNEAMHWPELLDRQALQGGSEHLVPLPAHAQRIVTHVRLNIYPDGGVTRLRLFGRPARGA</sequence>
<dbReference type="HAMAP" id="MF_00813">
    <property type="entry name" value="Allantoicase"/>
    <property type="match status" value="1"/>
</dbReference>
<dbReference type="EMBL" id="NEVM01000002">
    <property type="protein sequence ID" value="OZI34266.1"/>
    <property type="molecule type" value="Genomic_DNA"/>
</dbReference>
<comment type="catalytic activity">
    <reaction evidence="2">
        <text>allantoate + H2O = (S)-ureidoglycolate + urea</text>
        <dbReference type="Rhea" id="RHEA:11016"/>
        <dbReference type="ChEBI" id="CHEBI:15377"/>
        <dbReference type="ChEBI" id="CHEBI:16199"/>
        <dbReference type="ChEBI" id="CHEBI:17536"/>
        <dbReference type="ChEBI" id="CHEBI:57296"/>
        <dbReference type="EC" id="3.5.3.4"/>
    </reaction>
</comment>
<dbReference type="OrthoDB" id="2078334at2"/>
<name>A0A261SA85_9BORD</name>
<dbReference type="InterPro" id="IPR015908">
    <property type="entry name" value="Allantoicase_dom"/>
</dbReference>
<dbReference type="NCBIfam" id="TIGR02961">
    <property type="entry name" value="allantoicase"/>
    <property type="match status" value="1"/>
</dbReference>
<comment type="pathway">
    <text evidence="2">Nitrogen metabolism; (S)-allantoin degradation; (S)-ureidoglycolate from allantoate (aminidohydrolase route): step 1/1.</text>
</comment>
<protein>
    <recommendedName>
        <fullName evidence="2">Probable allantoicase</fullName>
        <ecNumber evidence="2">3.5.3.4</ecNumber>
    </recommendedName>
    <alternativeName>
        <fullName evidence="2">Allantoate amidinohydrolase</fullName>
    </alternativeName>
</protein>
<proteinExistence type="inferred from homology"/>
<evidence type="ECO:0000256" key="2">
    <source>
        <dbReference type="HAMAP-Rule" id="MF_00813"/>
    </source>
</evidence>
<organism evidence="4 5">
    <name type="scientific">Bordetella genomosp. 10</name>
    <dbReference type="NCBI Taxonomy" id="1416804"/>
    <lineage>
        <taxon>Bacteria</taxon>
        <taxon>Pseudomonadati</taxon>
        <taxon>Pseudomonadota</taxon>
        <taxon>Betaproteobacteria</taxon>
        <taxon>Burkholderiales</taxon>
        <taxon>Alcaligenaceae</taxon>
        <taxon>Bordetella</taxon>
    </lineage>
</organism>
<feature type="domain" description="Allantoicase" evidence="3">
    <location>
        <begin position="203"/>
        <end position="345"/>
    </location>
</feature>
<evidence type="ECO:0000256" key="1">
    <source>
        <dbReference type="ARBA" id="ARBA00009242"/>
    </source>
</evidence>
<keyword evidence="2" id="KW-0659">Purine metabolism</keyword>
<evidence type="ECO:0000313" key="5">
    <source>
        <dbReference type="Proteomes" id="UP000216020"/>
    </source>
</evidence>
<dbReference type="PANTHER" id="PTHR12045">
    <property type="entry name" value="ALLANTOICASE"/>
    <property type="match status" value="1"/>
</dbReference>
<dbReference type="GO" id="GO:0006144">
    <property type="term" value="P:purine nucleobase metabolic process"/>
    <property type="evidence" value="ECO:0007669"/>
    <property type="project" value="UniProtKB-KW"/>
</dbReference>
<evidence type="ECO:0000259" key="3">
    <source>
        <dbReference type="Pfam" id="PF03561"/>
    </source>
</evidence>
<dbReference type="Proteomes" id="UP000216020">
    <property type="component" value="Unassembled WGS sequence"/>
</dbReference>
<accession>A0A261SA85</accession>
<dbReference type="AlphaFoldDB" id="A0A261SA85"/>
<evidence type="ECO:0000313" key="4">
    <source>
        <dbReference type="EMBL" id="OZI34266.1"/>
    </source>
</evidence>
<reference evidence="5" key="1">
    <citation type="submission" date="2017-05" db="EMBL/GenBank/DDBJ databases">
        <title>Complete and WGS of Bordetella genogroups.</title>
        <authorList>
            <person name="Spilker T."/>
            <person name="Lipuma J."/>
        </authorList>
    </citation>
    <scope>NUCLEOTIDE SEQUENCE [LARGE SCALE GENOMIC DNA]</scope>
    <source>
        <strain evidence="5">AU16122</strain>
    </source>
</reference>
<dbReference type="Pfam" id="PF03561">
    <property type="entry name" value="Allantoicase"/>
    <property type="match status" value="2"/>
</dbReference>
<feature type="domain" description="Allantoicase" evidence="3">
    <location>
        <begin position="38"/>
        <end position="183"/>
    </location>
</feature>
<dbReference type="UniPathway" id="UPA00395">
    <property type="reaction ID" value="UER00654"/>
</dbReference>
<dbReference type="PANTHER" id="PTHR12045:SF3">
    <property type="entry name" value="INACTIVE ALLANTOICASE-RELATED"/>
    <property type="match status" value="1"/>
</dbReference>
<dbReference type="GO" id="GO:0000256">
    <property type="term" value="P:allantoin catabolic process"/>
    <property type="evidence" value="ECO:0007669"/>
    <property type="project" value="UniProtKB-UniRule"/>
</dbReference>
<gene>
    <name evidence="2" type="primary">alc</name>
    <name evidence="4" type="ORF">CAL29_12045</name>
</gene>